<protein>
    <submittedName>
        <fullName evidence="1">Uncharacterized protein</fullName>
    </submittedName>
</protein>
<gene>
    <name evidence="1" type="ORF">GOQ30_03285</name>
</gene>
<evidence type="ECO:0000313" key="1">
    <source>
        <dbReference type="EMBL" id="MVO08188.1"/>
    </source>
</evidence>
<keyword evidence="2" id="KW-1185">Reference proteome</keyword>
<dbReference type="OrthoDB" id="1496278at2"/>
<dbReference type="RefSeq" id="WP_140996587.1">
    <property type="nucleotide sequence ID" value="NZ_VDCZ01000002.1"/>
</dbReference>
<organism evidence="1 2">
    <name type="scientific">Flavobacterium profundi</name>
    <dbReference type="NCBI Taxonomy" id="1774945"/>
    <lineage>
        <taxon>Bacteria</taxon>
        <taxon>Pseudomonadati</taxon>
        <taxon>Bacteroidota</taxon>
        <taxon>Flavobacteriia</taxon>
        <taxon>Flavobacteriales</taxon>
        <taxon>Flavobacteriaceae</taxon>
        <taxon>Flavobacterium</taxon>
    </lineage>
</organism>
<dbReference type="EMBL" id="WQLW01000002">
    <property type="protein sequence ID" value="MVO08188.1"/>
    <property type="molecule type" value="Genomic_DNA"/>
</dbReference>
<sequence length="483" mass="54136">MAQKAISIQGKKVKDGVIYLTFNGKELEYFTTDNTADSKKTIQETTTFSLKDDNSCNIYLKWINPLKYKLTWKDTTYVDERDKAIDDFVDLLTSQFGSTVTSLNKSENAALTENSRKGFLRAGATELLIPEKGFNNTDLTLLYIQLRSNQSQLSDTERKELNVITKSIIDLDAIIATDIFKKVDAIFTELVSLNEPTNVANKVAENETEIEEQEKLYAQIDELQKSIIKSLTALELTDKLLNSYSKTIISKFIDQTVNTTNSNKQLTAKLKPILEILKNSIKEESANATTKGFYKSRSLGFEDGKKIKAEIRITEFEYNNKTKEFSKKSDILNKSLVFQKYDFFAISVSTGLFYSNTTLKGYGVANGTDGQFAVTEEDITKNSAVTAVFLNFNFGVGSRYLAPLAQIGIDPTKKRPFLLLGGGFSIPSASIAFTGGPIWTWSPTLDKLSVGQAISSTTELENDIQYKFDMEPKGWYLGIQYNF</sequence>
<comment type="caution">
    <text evidence="1">The sequence shown here is derived from an EMBL/GenBank/DDBJ whole genome shotgun (WGS) entry which is preliminary data.</text>
</comment>
<evidence type="ECO:0000313" key="2">
    <source>
        <dbReference type="Proteomes" id="UP000431264"/>
    </source>
</evidence>
<proteinExistence type="predicted"/>
<reference evidence="2" key="1">
    <citation type="submission" date="2019-05" db="EMBL/GenBank/DDBJ databases">
        <title>Flavobacterium profundi sp. nov., isolated from a deep-sea seamount.</title>
        <authorList>
            <person name="Zhang D.-C."/>
        </authorList>
    </citation>
    <scope>NUCLEOTIDE SEQUENCE [LARGE SCALE GENOMIC DNA]</scope>
    <source>
        <strain evidence="2">TP390</strain>
    </source>
</reference>
<dbReference type="Proteomes" id="UP000431264">
    <property type="component" value="Unassembled WGS sequence"/>
</dbReference>
<dbReference type="AlphaFoldDB" id="A0A6I4IF45"/>
<accession>A0A6I4IF45</accession>
<name>A0A6I4IF45_9FLAO</name>